<dbReference type="GO" id="GO:0005886">
    <property type="term" value="C:plasma membrane"/>
    <property type="evidence" value="ECO:0007669"/>
    <property type="project" value="UniProtKB-SubCell"/>
</dbReference>
<feature type="transmembrane region" description="Helical" evidence="2">
    <location>
        <begin position="145"/>
        <end position="167"/>
    </location>
</feature>
<dbReference type="GO" id="GO:0016491">
    <property type="term" value="F:oxidoreductase activity"/>
    <property type="evidence" value="ECO:0007669"/>
    <property type="project" value="UniProtKB-KW"/>
</dbReference>
<keyword evidence="3" id="KW-0560">Oxidoreductase</keyword>
<sequence>MNLAEGVQIVSFGLLALMMIGSALGVVLFSNIVYSAFLLGAVFTSMAGIYVLLNADFVAAAQLLIYVGSVNVLILFAIMLVNKREKFAQVGNAALRQLVTALVGFGLFALLGTMILSTPWPVKTGAIAPGSSTVEAIGKHFFTDFLLPFELASLLLLIAMIGAIILARRDFYRDDIPAAPVAPVLTLPERAKESIGALSSSQKKS</sequence>
<comment type="subcellular location">
    <subcellularLocation>
        <location evidence="2">Cell membrane</location>
        <topology evidence="2">Multi-pass membrane protein</topology>
    </subcellularLocation>
</comment>
<dbReference type="InterPro" id="IPR042106">
    <property type="entry name" value="Nuo/plastoQ_OxRdtase_6_NuoJ"/>
</dbReference>
<keyword evidence="2" id="KW-1003">Cell membrane</keyword>
<accession>A0AAU8JP23</accession>
<name>A0AAU8JP23_9CYAN</name>
<evidence type="ECO:0000256" key="2">
    <source>
        <dbReference type="RuleBase" id="RU004429"/>
    </source>
</evidence>
<dbReference type="NCBIfam" id="NF005163">
    <property type="entry name" value="PRK06638.1-3"/>
    <property type="match status" value="1"/>
</dbReference>
<dbReference type="RefSeq" id="WP_054465039.1">
    <property type="nucleotide sequence ID" value="NZ_CP159837.1"/>
</dbReference>
<evidence type="ECO:0000313" key="3">
    <source>
        <dbReference type="EMBL" id="XCM39805.1"/>
    </source>
</evidence>
<dbReference type="GO" id="GO:1902495">
    <property type="term" value="C:transmembrane transporter complex"/>
    <property type="evidence" value="ECO:0007669"/>
    <property type="project" value="TreeGrafter"/>
</dbReference>
<dbReference type="PANTHER" id="PTHR33269">
    <property type="entry name" value="NADH-UBIQUINONE OXIDOREDUCTASE CHAIN 6"/>
    <property type="match status" value="1"/>
</dbReference>
<keyword evidence="2" id="KW-0874">Quinone</keyword>
<dbReference type="Pfam" id="PF00499">
    <property type="entry name" value="Oxidored_q3"/>
    <property type="match status" value="1"/>
</dbReference>
<feature type="transmembrane region" description="Helical" evidence="2">
    <location>
        <begin position="6"/>
        <end position="29"/>
    </location>
</feature>
<keyword evidence="2" id="KW-0472">Membrane</keyword>
<proteinExistence type="inferred from homology"/>
<dbReference type="InterPro" id="IPR001457">
    <property type="entry name" value="NADH_UbQ/plastoQ_OxRdtase_su6"/>
</dbReference>
<dbReference type="EC" id="7.1.1.-" evidence="2"/>
<feature type="transmembrane region" description="Helical" evidence="2">
    <location>
        <begin position="93"/>
        <end position="116"/>
    </location>
</feature>
<dbReference type="PANTHER" id="PTHR33269:SF17">
    <property type="entry name" value="NADH-UBIQUINONE OXIDOREDUCTASE CHAIN 6"/>
    <property type="match status" value="1"/>
</dbReference>
<gene>
    <name evidence="3" type="ORF">ABWT76_002762</name>
</gene>
<keyword evidence="2" id="KW-1133">Transmembrane helix</keyword>
<feature type="transmembrane region" description="Helical" evidence="2">
    <location>
        <begin position="36"/>
        <end position="53"/>
    </location>
</feature>
<protein>
    <recommendedName>
        <fullName evidence="2">NADH-quinone oxidoreductase subunit J</fullName>
        <ecNumber evidence="2">7.1.1.-</ecNumber>
    </recommendedName>
</protein>
<comment type="catalytic activity">
    <reaction evidence="2">
        <text>a plastoquinone + NADPH + (n+1) H(+)(in) = a plastoquinol + NADP(+) + n H(+)(out)</text>
        <dbReference type="Rhea" id="RHEA:42612"/>
        <dbReference type="Rhea" id="RHEA-COMP:9561"/>
        <dbReference type="Rhea" id="RHEA-COMP:9562"/>
        <dbReference type="ChEBI" id="CHEBI:15378"/>
        <dbReference type="ChEBI" id="CHEBI:17757"/>
        <dbReference type="ChEBI" id="CHEBI:57783"/>
        <dbReference type="ChEBI" id="CHEBI:58349"/>
        <dbReference type="ChEBI" id="CHEBI:62192"/>
    </reaction>
</comment>
<dbReference type="GO" id="GO:0008137">
    <property type="term" value="F:NADH dehydrogenase (ubiquinone) activity"/>
    <property type="evidence" value="ECO:0007669"/>
    <property type="project" value="UniProtKB-UniRule"/>
</dbReference>
<comment type="function">
    <text evidence="2">NDH-1 shuttles electrons from NADH, via FMN and iron-sulfur (Fe-S) centers, to quinones in the respiratory chain. Couples the redox reaction to proton translocation (for every two electrons transferred, four hydrogen ions are translocated across the cytoplasmic membrane), and thus conserves the redox energy in a proton gradient.</text>
</comment>
<keyword evidence="2" id="KW-0520">NAD</keyword>
<feature type="transmembrane region" description="Helical" evidence="2">
    <location>
        <begin position="59"/>
        <end position="81"/>
    </location>
</feature>
<comment type="similarity">
    <text evidence="1 2">Belongs to the complex I subunit 6 family.</text>
</comment>
<keyword evidence="2" id="KW-0812">Transmembrane</keyword>
<dbReference type="EMBL" id="CP159837">
    <property type="protein sequence ID" value="XCM39805.1"/>
    <property type="molecule type" value="Genomic_DNA"/>
</dbReference>
<comment type="catalytic activity">
    <reaction evidence="2">
        <text>a plastoquinone + NADH + (n+1) H(+)(in) = a plastoquinol + NAD(+) + n H(+)(out)</text>
        <dbReference type="Rhea" id="RHEA:42608"/>
        <dbReference type="Rhea" id="RHEA-COMP:9561"/>
        <dbReference type="Rhea" id="RHEA-COMP:9562"/>
        <dbReference type="ChEBI" id="CHEBI:15378"/>
        <dbReference type="ChEBI" id="CHEBI:17757"/>
        <dbReference type="ChEBI" id="CHEBI:57540"/>
        <dbReference type="ChEBI" id="CHEBI:57945"/>
        <dbReference type="ChEBI" id="CHEBI:62192"/>
    </reaction>
</comment>
<reference evidence="3" key="1">
    <citation type="submission" date="2024-07" db="EMBL/GenBank/DDBJ databases">
        <authorList>
            <person name="Kim Y.J."/>
            <person name="Jeong J.Y."/>
        </authorList>
    </citation>
    <scope>NUCLEOTIDE SEQUENCE</scope>
    <source>
        <strain evidence="3">GIHE-MW2</strain>
    </source>
</reference>
<evidence type="ECO:0000256" key="1">
    <source>
        <dbReference type="ARBA" id="ARBA00005698"/>
    </source>
</evidence>
<dbReference type="GO" id="GO:0048038">
    <property type="term" value="F:quinone binding"/>
    <property type="evidence" value="ECO:0007669"/>
    <property type="project" value="UniProtKB-UniRule"/>
</dbReference>
<dbReference type="Gene3D" id="1.20.120.1200">
    <property type="entry name" value="NADH-ubiquinone/plastoquinone oxidoreductase chain 6, subunit NuoJ"/>
    <property type="match status" value="1"/>
</dbReference>
<organism evidence="3">
    <name type="scientific">Planktothricoides raciborskii GIHE-MW2</name>
    <dbReference type="NCBI Taxonomy" id="2792601"/>
    <lineage>
        <taxon>Bacteria</taxon>
        <taxon>Bacillati</taxon>
        <taxon>Cyanobacteriota</taxon>
        <taxon>Cyanophyceae</taxon>
        <taxon>Oscillatoriophycideae</taxon>
        <taxon>Oscillatoriales</taxon>
        <taxon>Oscillatoriaceae</taxon>
        <taxon>Planktothricoides</taxon>
    </lineage>
</organism>
<dbReference type="AlphaFoldDB" id="A0AAU8JP23"/>